<evidence type="ECO:0000313" key="1">
    <source>
        <dbReference type="EMBL" id="KRN97640.1"/>
    </source>
</evidence>
<organism evidence="1 2">
    <name type="scientific">Levilactobacillus paucivorans</name>
    <dbReference type="NCBI Taxonomy" id="616990"/>
    <lineage>
        <taxon>Bacteria</taxon>
        <taxon>Bacillati</taxon>
        <taxon>Bacillota</taxon>
        <taxon>Bacilli</taxon>
        <taxon>Lactobacillales</taxon>
        <taxon>Lactobacillaceae</taxon>
        <taxon>Levilactobacillus</taxon>
    </lineage>
</organism>
<gene>
    <name evidence="1" type="ORF">IV54_GL001215</name>
</gene>
<dbReference type="RefSeq" id="WP_057879348.1">
    <property type="nucleotide sequence ID" value="NZ_JQCA01000165.1"/>
</dbReference>
<keyword evidence="2" id="KW-1185">Reference proteome</keyword>
<accession>A0A0R2L768</accession>
<name>A0A0R2L768_9LACO</name>
<dbReference type="Proteomes" id="UP000051906">
    <property type="component" value="Unassembled WGS sequence"/>
</dbReference>
<dbReference type="OrthoDB" id="2339468at2"/>
<comment type="caution">
    <text evidence="1">The sequence shown here is derived from an EMBL/GenBank/DDBJ whole genome shotgun (WGS) entry which is preliminary data.</text>
</comment>
<protein>
    <recommendedName>
        <fullName evidence="3">Uracil-DNA glycosylase</fullName>
    </recommendedName>
</protein>
<dbReference type="PATRIC" id="fig|616990.3.peg.1305"/>
<dbReference type="EMBL" id="JQCA01000165">
    <property type="protein sequence ID" value="KRN97640.1"/>
    <property type="molecule type" value="Genomic_DNA"/>
</dbReference>
<evidence type="ECO:0008006" key="3">
    <source>
        <dbReference type="Google" id="ProtNLM"/>
    </source>
</evidence>
<sequence length="200" mass="21840">MIKTSDFSTVDSWALWNVPADLPANATDAEREQLFKAAYGAHGTSPKDQLPSDLTDRLSKVEYVLVGQNPGNAAAKASEQGLFNNFHGPARSCDYRLAAAIYGTKLWGTFMSDVSKTINSNSQEAKPVEADVRDFEKHLDALGISKDATLIALGSTVNTALTKFASRPVKTMYHYSPVNTRWQAATVRQQVLDITEEAVD</sequence>
<dbReference type="AlphaFoldDB" id="A0A0R2L768"/>
<proteinExistence type="predicted"/>
<evidence type="ECO:0000313" key="2">
    <source>
        <dbReference type="Proteomes" id="UP000051906"/>
    </source>
</evidence>
<reference evidence="1 2" key="1">
    <citation type="journal article" date="2015" name="Genome Announc.">
        <title>Expanding the biotechnology potential of lactobacilli through comparative genomics of 213 strains and associated genera.</title>
        <authorList>
            <person name="Sun Z."/>
            <person name="Harris H.M."/>
            <person name="McCann A."/>
            <person name="Guo C."/>
            <person name="Argimon S."/>
            <person name="Zhang W."/>
            <person name="Yang X."/>
            <person name="Jeffery I.B."/>
            <person name="Cooney J.C."/>
            <person name="Kagawa T.F."/>
            <person name="Liu W."/>
            <person name="Song Y."/>
            <person name="Salvetti E."/>
            <person name="Wrobel A."/>
            <person name="Rasinkangas P."/>
            <person name="Parkhill J."/>
            <person name="Rea M.C."/>
            <person name="O'Sullivan O."/>
            <person name="Ritari J."/>
            <person name="Douillard F.P."/>
            <person name="Paul Ross R."/>
            <person name="Yang R."/>
            <person name="Briner A.E."/>
            <person name="Felis G.E."/>
            <person name="de Vos W.M."/>
            <person name="Barrangou R."/>
            <person name="Klaenhammer T.R."/>
            <person name="Caufield P.W."/>
            <person name="Cui Y."/>
            <person name="Zhang H."/>
            <person name="O'Toole P.W."/>
        </authorList>
    </citation>
    <scope>NUCLEOTIDE SEQUENCE [LARGE SCALE GENOMIC DNA]</scope>
    <source>
        <strain evidence="1 2">DSM 22467</strain>
    </source>
</reference>